<dbReference type="InterPro" id="IPR027267">
    <property type="entry name" value="AH/BAR_dom_sf"/>
</dbReference>
<dbReference type="PROSITE" id="PS50297">
    <property type="entry name" value="ANK_REP_REGION"/>
    <property type="match status" value="2"/>
</dbReference>
<dbReference type="SMART" id="SM00105">
    <property type="entry name" value="ArfGap"/>
    <property type="match status" value="1"/>
</dbReference>
<dbReference type="GO" id="GO:0005737">
    <property type="term" value="C:cytoplasm"/>
    <property type="evidence" value="ECO:0007669"/>
    <property type="project" value="InterPro"/>
</dbReference>
<dbReference type="FunFam" id="1.10.220.150:FF:000009">
    <property type="entry name" value="stromal membrane-associated protein 1 isoform X1"/>
    <property type="match status" value="1"/>
</dbReference>
<dbReference type="InterPro" id="IPR011993">
    <property type="entry name" value="PH-like_dom_sf"/>
</dbReference>
<dbReference type="Pfam" id="PF12796">
    <property type="entry name" value="Ank_2"/>
    <property type="match status" value="1"/>
</dbReference>
<dbReference type="PROSITE" id="PS50003">
    <property type="entry name" value="PH_DOMAIN"/>
    <property type="match status" value="1"/>
</dbReference>
<dbReference type="Proteomes" id="UP000887540">
    <property type="component" value="Unplaced"/>
</dbReference>
<dbReference type="InterPro" id="IPR004148">
    <property type="entry name" value="BAR_dom"/>
</dbReference>
<dbReference type="InterPro" id="IPR036770">
    <property type="entry name" value="Ankyrin_rpt-contain_sf"/>
</dbReference>
<dbReference type="Pfam" id="PF00169">
    <property type="entry name" value="PH"/>
    <property type="match status" value="1"/>
</dbReference>
<dbReference type="InterPro" id="IPR001164">
    <property type="entry name" value="ArfGAP_dom"/>
</dbReference>
<dbReference type="PRINTS" id="PR00405">
    <property type="entry name" value="REVINTRACTNG"/>
</dbReference>
<organism evidence="9 10">
    <name type="scientific">Acrobeloides nanus</name>
    <dbReference type="NCBI Taxonomy" id="290746"/>
    <lineage>
        <taxon>Eukaryota</taxon>
        <taxon>Metazoa</taxon>
        <taxon>Ecdysozoa</taxon>
        <taxon>Nematoda</taxon>
        <taxon>Chromadorea</taxon>
        <taxon>Rhabditida</taxon>
        <taxon>Tylenchina</taxon>
        <taxon>Cephalobomorpha</taxon>
        <taxon>Cephaloboidea</taxon>
        <taxon>Cephalobidae</taxon>
        <taxon>Acrobeloides</taxon>
    </lineage>
</organism>
<accession>A0A914EAG8</accession>
<keyword evidence="4" id="KW-0862">Zinc</keyword>
<dbReference type="Gene3D" id="1.25.40.20">
    <property type="entry name" value="Ankyrin repeat-containing domain"/>
    <property type="match status" value="1"/>
</dbReference>
<dbReference type="Gene3D" id="1.10.220.150">
    <property type="entry name" value="Arf GTPase activating protein"/>
    <property type="match status" value="1"/>
</dbReference>
<evidence type="ECO:0000313" key="9">
    <source>
        <dbReference type="Proteomes" id="UP000887540"/>
    </source>
</evidence>
<dbReference type="FunFam" id="2.30.29.30:FF:000384">
    <property type="entry name" value="Uncharacterized protein, isoform A"/>
    <property type="match status" value="1"/>
</dbReference>
<dbReference type="Pfam" id="PF01412">
    <property type="entry name" value="ArfGap"/>
    <property type="match status" value="1"/>
</dbReference>
<dbReference type="SMART" id="SM00248">
    <property type="entry name" value="ANK"/>
    <property type="match status" value="3"/>
</dbReference>
<dbReference type="AlphaFoldDB" id="A0A914EAG8"/>
<dbReference type="GO" id="GO:0008270">
    <property type="term" value="F:zinc ion binding"/>
    <property type="evidence" value="ECO:0007669"/>
    <property type="project" value="UniProtKB-KW"/>
</dbReference>
<dbReference type="SUPFAM" id="SSF48403">
    <property type="entry name" value="Ankyrin repeat"/>
    <property type="match status" value="1"/>
</dbReference>
<dbReference type="InterPro" id="IPR045258">
    <property type="entry name" value="ACAP1/2/3-like"/>
</dbReference>
<keyword evidence="3 6" id="KW-0863">Zinc-finger</keyword>
<keyword evidence="2" id="KW-0479">Metal-binding</keyword>
<dbReference type="SUPFAM" id="SSF103657">
    <property type="entry name" value="BAR/IMD domain-like"/>
    <property type="match status" value="1"/>
</dbReference>
<dbReference type="CDD" id="cd13250">
    <property type="entry name" value="PH_ACAP"/>
    <property type="match status" value="1"/>
</dbReference>
<dbReference type="Gene3D" id="1.20.1270.60">
    <property type="entry name" value="Arfaptin homology (AH) domain/BAR domain"/>
    <property type="match status" value="1"/>
</dbReference>
<dbReference type="PROSITE" id="PS50088">
    <property type="entry name" value="ANK_REPEAT"/>
    <property type="match status" value="2"/>
</dbReference>
<sequence length="831" mass="93425">MTNSSGIFPNPLDFTEAIKDSPSFSEHGRYFSKVHKRYDETLKNIDLVIEHGQNFVASFYNLTASTNSLWSDMEIDDPLAASTYKTLSDALAQIIHLNKYLIEYSFPGIKMRMSSFVKNELVKVNETKSHFENLASSFSDALSKKASINKNKVQELNDAKNSLTAVGTLFAHTSLDYVAQLNIAHARKCHSILEALAIFIKEYAVFYRKGYTFFYDQAAEIDVNIVMESVENLKDRSKVVDRKMQDRHSVVPKEVFQHPIGLPADSDVVMEGYLFKRATNAFKTWNRRWFQIKEDKLLYLHCSSDAEKPTVMEDNLKLCLVRPAPSSIERPCCFELVTPTKSHLLQADSEALCNAWIRALQRTIQHLHEDQQSRRTSRPSFLSVTELSSTTNGLSNNGTLLGSNTMPASCTTPLKNESFLNDSTSARNDYHANLQNAMKGNKKFYEELRRIPGNDRCADCGCNDAKWASLNLGVIICIECSGVHRSLGVHVSKVRSLTMDAIDSEQRNILLQLGNRKVNGIYLAYLPDVNPVPPPAKENSSRQVREIWIQVKYVEKRFALPEGNRILPHLASLKAISHNRSSSAHNICSLALKHSNSDTRLSNEVQEYEKKNGAGKAIATSDLDPSTSSVTYLSASNDSKRLSRTSFGSDAHLDYTKENSYNSIVCEKAELEALQKGELENVLRLMVVGVDMNAMVQSTFPLHIAVENHRTTLVEFLLLNGTKINVLNEQLNTPLHVAAANGLTIVLYQLLKRNADRSLKNRNGQTPLDLAIEEQHAEAVTLLRLHDMREEFSYDYDTNVDETVDSFIDDLAAKKALEEKENDMASNFLDS</sequence>
<dbReference type="InterPro" id="IPR001849">
    <property type="entry name" value="PH_domain"/>
</dbReference>
<evidence type="ECO:0000256" key="6">
    <source>
        <dbReference type="PROSITE-ProRule" id="PRU00288"/>
    </source>
</evidence>
<dbReference type="InterPro" id="IPR038508">
    <property type="entry name" value="ArfGAP_dom_sf"/>
</dbReference>
<name>A0A914EAG8_9BILA</name>
<dbReference type="SUPFAM" id="SSF57863">
    <property type="entry name" value="ArfGap/RecO-like zinc finger"/>
    <property type="match status" value="1"/>
</dbReference>
<reference evidence="10" key="1">
    <citation type="submission" date="2022-11" db="UniProtKB">
        <authorList>
            <consortium name="WormBaseParasite"/>
        </authorList>
    </citation>
    <scope>IDENTIFICATION</scope>
</reference>
<dbReference type="SMART" id="SM00233">
    <property type="entry name" value="PH"/>
    <property type="match status" value="1"/>
</dbReference>
<dbReference type="SUPFAM" id="SSF50729">
    <property type="entry name" value="PH domain-like"/>
    <property type="match status" value="1"/>
</dbReference>
<evidence type="ECO:0000313" key="10">
    <source>
        <dbReference type="WBParaSite" id="ACRNAN_scaffold68.g9260.t1"/>
    </source>
</evidence>
<dbReference type="Pfam" id="PF16746">
    <property type="entry name" value="BAR_3"/>
    <property type="match status" value="1"/>
</dbReference>
<dbReference type="InterPro" id="IPR002110">
    <property type="entry name" value="Ankyrin_rpt"/>
</dbReference>
<protein>
    <submittedName>
        <fullName evidence="10">Uncharacterized protein</fullName>
    </submittedName>
</protein>
<proteinExistence type="predicted"/>
<feature type="domain" description="PH" evidence="7">
    <location>
        <begin position="267"/>
        <end position="365"/>
    </location>
</feature>
<evidence type="ECO:0000256" key="2">
    <source>
        <dbReference type="ARBA" id="ARBA00022723"/>
    </source>
</evidence>
<dbReference type="WBParaSite" id="ACRNAN_scaffold68.g9260.t1">
    <property type="protein sequence ID" value="ACRNAN_scaffold68.g9260.t1"/>
    <property type="gene ID" value="ACRNAN_scaffold68.g9260"/>
</dbReference>
<evidence type="ECO:0000259" key="7">
    <source>
        <dbReference type="PROSITE" id="PS50003"/>
    </source>
</evidence>
<evidence type="ECO:0000256" key="1">
    <source>
        <dbReference type="ARBA" id="ARBA00022468"/>
    </source>
</evidence>
<evidence type="ECO:0000256" key="5">
    <source>
        <dbReference type="PROSITE-ProRule" id="PRU00023"/>
    </source>
</evidence>
<keyword evidence="9" id="KW-1185">Reference proteome</keyword>
<dbReference type="Gene3D" id="2.30.29.30">
    <property type="entry name" value="Pleckstrin-homology domain (PH domain)/Phosphotyrosine-binding domain (PTB)"/>
    <property type="match status" value="1"/>
</dbReference>
<dbReference type="InterPro" id="IPR037278">
    <property type="entry name" value="ARFGAP/RecO"/>
</dbReference>
<evidence type="ECO:0000259" key="8">
    <source>
        <dbReference type="PROSITE" id="PS50115"/>
    </source>
</evidence>
<feature type="repeat" description="ANK" evidence="5">
    <location>
        <begin position="730"/>
        <end position="762"/>
    </location>
</feature>
<feature type="repeat" description="ANK" evidence="5">
    <location>
        <begin position="697"/>
        <end position="729"/>
    </location>
</feature>
<keyword evidence="5" id="KW-0040">ANK repeat</keyword>
<feature type="domain" description="Arf-GAP" evidence="8">
    <location>
        <begin position="442"/>
        <end position="566"/>
    </location>
</feature>
<dbReference type="PANTHER" id="PTHR23180:SF399">
    <property type="entry name" value="BLOWN FUSE, ISOFORM A-RELATED"/>
    <property type="match status" value="1"/>
</dbReference>
<keyword evidence="1" id="KW-0343">GTPase activation</keyword>
<dbReference type="PROSITE" id="PS50115">
    <property type="entry name" value="ARFGAP"/>
    <property type="match status" value="1"/>
</dbReference>
<dbReference type="GO" id="GO:0005096">
    <property type="term" value="F:GTPase activator activity"/>
    <property type="evidence" value="ECO:0007669"/>
    <property type="project" value="UniProtKB-KW"/>
</dbReference>
<dbReference type="PANTHER" id="PTHR23180">
    <property type="entry name" value="CENTAURIN/ARF"/>
    <property type="match status" value="1"/>
</dbReference>
<evidence type="ECO:0000256" key="4">
    <source>
        <dbReference type="ARBA" id="ARBA00022833"/>
    </source>
</evidence>
<evidence type="ECO:0000256" key="3">
    <source>
        <dbReference type="ARBA" id="ARBA00022771"/>
    </source>
</evidence>